<dbReference type="EnsemblPlants" id="OPUNC01G41630.3">
    <property type="protein sequence ID" value="OPUNC01G41630.3"/>
    <property type="gene ID" value="OPUNC01G41630"/>
</dbReference>
<keyword evidence="2" id="KW-1185">Reference proteome</keyword>
<sequence>MMCQRIACFRREFDAGSEVGFRRECDLSGFCPSVSTTTIKAGTSMKYVRYQILMGWTDPVAWRVGHPAAGGASAGGDWWRGAAAAV</sequence>
<evidence type="ECO:0000313" key="2">
    <source>
        <dbReference type="Proteomes" id="UP000026962"/>
    </source>
</evidence>
<protein>
    <submittedName>
        <fullName evidence="1">Uncharacterized protein</fullName>
    </submittedName>
</protein>
<accession>A0A0E0JT53</accession>
<evidence type="ECO:0000313" key="1">
    <source>
        <dbReference type="EnsemblPlants" id="OPUNC01G41630.3"/>
    </source>
</evidence>
<dbReference type="AlphaFoldDB" id="A0A0E0JT53"/>
<reference evidence="1" key="1">
    <citation type="submission" date="2015-04" db="UniProtKB">
        <authorList>
            <consortium name="EnsemblPlants"/>
        </authorList>
    </citation>
    <scope>IDENTIFICATION</scope>
</reference>
<dbReference type="HOGENOM" id="CLU_2501824_0_0_1"/>
<dbReference type="Proteomes" id="UP000026962">
    <property type="component" value="Chromosome 1"/>
</dbReference>
<reference evidence="1" key="2">
    <citation type="submission" date="2018-05" db="EMBL/GenBank/DDBJ databases">
        <title>OpunRS2 (Oryza punctata Reference Sequence Version 2).</title>
        <authorList>
            <person name="Zhang J."/>
            <person name="Kudrna D."/>
            <person name="Lee S."/>
            <person name="Talag J."/>
            <person name="Welchert J."/>
            <person name="Wing R.A."/>
        </authorList>
    </citation>
    <scope>NUCLEOTIDE SEQUENCE [LARGE SCALE GENOMIC DNA]</scope>
</reference>
<dbReference type="Gramene" id="OPUNC01G41630.3">
    <property type="protein sequence ID" value="OPUNC01G41630.3"/>
    <property type="gene ID" value="OPUNC01G41630"/>
</dbReference>
<proteinExistence type="predicted"/>
<organism evidence="1">
    <name type="scientific">Oryza punctata</name>
    <name type="common">Red rice</name>
    <dbReference type="NCBI Taxonomy" id="4537"/>
    <lineage>
        <taxon>Eukaryota</taxon>
        <taxon>Viridiplantae</taxon>
        <taxon>Streptophyta</taxon>
        <taxon>Embryophyta</taxon>
        <taxon>Tracheophyta</taxon>
        <taxon>Spermatophyta</taxon>
        <taxon>Magnoliopsida</taxon>
        <taxon>Liliopsida</taxon>
        <taxon>Poales</taxon>
        <taxon>Poaceae</taxon>
        <taxon>BOP clade</taxon>
        <taxon>Oryzoideae</taxon>
        <taxon>Oryzeae</taxon>
        <taxon>Oryzinae</taxon>
        <taxon>Oryza</taxon>
    </lineage>
</organism>
<name>A0A0E0JT53_ORYPU</name>